<protein>
    <submittedName>
        <fullName evidence="4">NUDIX domain-containing protein</fullName>
    </submittedName>
</protein>
<dbReference type="GO" id="GO:0016787">
    <property type="term" value="F:hydrolase activity"/>
    <property type="evidence" value="ECO:0007669"/>
    <property type="project" value="UniProtKB-KW"/>
</dbReference>
<dbReference type="Pfam" id="PF00293">
    <property type="entry name" value="NUDIX"/>
    <property type="match status" value="1"/>
</dbReference>
<sequence length="156" mass="18301">MDAVFKTETAIFNFRVAGIWIEGHVLLHRDKNDEHWSLPGGRVALLEKSQVSIEREFLEELGVAIQIDRLVWVGENFFKYGGNDYHEVGFYYLVSSNDQSLFQEGPFNGLEGERLIYQWTPIDEIKNVELYPRHLRTGLYHLPKLTDHFVEKQYIL</sequence>
<evidence type="ECO:0000313" key="5">
    <source>
        <dbReference type="Proteomes" id="UP000681414"/>
    </source>
</evidence>
<evidence type="ECO:0000259" key="3">
    <source>
        <dbReference type="PROSITE" id="PS51462"/>
    </source>
</evidence>
<name>A0A942YHD6_9BACI</name>
<organism evidence="4 5">
    <name type="scientific">Lederbergia citri</name>
    <dbReference type="NCBI Taxonomy" id="2833580"/>
    <lineage>
        <taxon>Bacteria</taxon>
        <taxon>Bacillati</taxon>
        <taxon>Bacillota</taxon>
        <taxon>Bacilli</taxon>
        <taxon>Bacillales</taxon>
        <taxon>Bacillaceae</taxon>
        <taxon>Lederbergia</taxon>
    </lineage>
</organism>
<comment type="cofactor">
    <cofactor evidence="1">
        <name>Mg(2+)</name>
        <dbReference type="ChEBI" id="CHEBI:18420"/>
    </cofactor>
</comment>
<dbReference type="CDD" id="cd04688">
    <property type="entry name" value="NUDIX_Hydrolase"/>
    <property type="match status" value="1"/>
</dbReference>
<reference evidence="4 5" key="1">
    <citation type="submission" date="2021-05" db="EMBL/GenBank/DDBJ databases">
        <title>Novel Bacillus species.</title>
        <authorList>
            <person name="Liu G."/>
        </authorList>
    </citation>
    <scope>NUCLEOTIDE SEQUENCE [LARGE SCALE GENOMIC DNA]</scope>
    <source>
        <strain evidence="5">FJAT-49780</strain>
    </source>
</reference>
<evidence type="ECO:0000256" key="1">
    <source>
        <dbReference type="ARBA" id="ARBA00001946"/>
    </source>
</evidence>
<accession>A0A942YHD6</accession>
<dbReference type="InterPro" id="IPR000086">
    <property type="entry name" value="NUDIX_hydrolase_dom"/>
</dbReference>
<comment type="caution">
    <text evidence="4">The sequence shown here is derived from an EMBL/GenBank/DDBJ whole genome shotgun (WGS) entry which is preliminary data.</text>
</comment>
<dbReference type="EMBL" id="JAGYPG010000001">
    <property type="protein sequence ID" value="MBS4194331.1"/>
    <property type="molecule type" value="Genomic_DNA"/>
</dbReference>
<dbReference type="RefSeq" id="WP_213123522.1">
    <property type="nucleotide sequence ID" value="NZ_JAGYPG010000001.1"/>
</dbReference>
<dbReference type="Proteomes" id="UP000681414">
    <property type="component" value="Unassembled WGS sequence"/>
</dbReference>
<evidence type="ECO:0000256" key="2">
    <source>
        <dbReference type="ARBA" id="ARBA00022801"/>
    </source>
</evidence>
<dbReference type="Gene3D" id="3.90.79.10">
    <property type="entry name" value="Nucleoside Triphosphate Pyrophosphohydrolase"/>
    <property type="match status" value="1"/>
</dbReference>
<evidence type="ECO:0000313" key="4">
    <source>
        <dbReference type="EMBL" id="MBS4194331.1"/>
    </source>
</evidence>
<feature type="domain" description="Nudix hydrolase" evidence="3">
    <location>
        <begin position="4"/>
        <end position="146"/>
    </location>
</feature>
<keyword evidence="2" id="KW-0378">Hydrolase</keyword>
<dbReference type="PROSITE" id="PS51462">
    <property type="entry name" value="NUDIX"/>
    <property type="match status" value="1"/>
</dbReference>
<gene>
    <name evidence="4" type="ORF">KHA97_04500</name>
</gene>
<proteinExistence type="predicted"/>
<dbReference type="PANTHER" id="PTHR43046:SF14">
    <property type="entry name" value="MUTT_NUDIX FAMILY PROTEIN"/>
    <property type="match status" value="1"/>
</dbReference>
<dbReference type="InterPro" id="IPR015797">
    <property type="entry name" value="NUDIX_hydrolase-like_dom_sf"/>
</dbReference>
<dbReference type="SUPFAM" id="SSF55811">
    <property type="entry name" value="Nudix"/>
    <property type="match status" value="1"/>
</dbReference>
<dbReference type="AlphaFoldDB" id="A0A942YHD6"/>
<dbReference type="PANTHER" id="PTHR43046">
    <property type="entry name" value="GDP-MANNOSE MANNOSYL HYDROLASE"/>
    <property type="match status" value="1"/>
</dbReference>
<keyword evidence="5" id="KW-1185">Reference proteome</keyword>